<proteinExistence type="predicted"/>
<evidence type="ECO:0000313" key="2">
    <source>
        <dbReference type="Proteomes" id="UP000824533"/>
    </source>
</evidence>
<dbReference type="EMBL" id="CM034400">
    <property type="protein sequence ID" value="KAJ0176335.1"/>
    <property type="molecule type" value="Genomic_DNA"/>
</dbReference>
<evidence type="ECO:0000313" key="1">
    <source>
        <dbReference type="EMBL" id="KAJ0176335.1"/>
    </source>
</evidence>
<reference evidence="1 2" key="1">
    <citation type="journal article" date="2021" name="Front. Genet.">
        <title>Chromosome-Level Genome Assembly Reveals Significant Gene Expansion in the Toll and IMD Signaling Pathways of Dendrolimus kikuchii.</title>
        <authorList>
            <person name="Zhou J."/>
            <person name="Wu P."/>
            <person name="Xiong Z."/>
            <person name="Liu N."/>
            <person name="Zhao N."/>
            <person name="Ji M."/>
            <person name="Qiu Y."/>
            <person name="Yang B."/>
        </authorList>
    </citation>
    <scope>NUCLEOTIDE SEQUENCE [LARGE SCALE GENOMIC DNA]</scope>
    <source>
        <strain evidence="1">Ann1</strain>
    </source>
</reference>
<comment type="caution">
    <text evidence="1">The sequence shown here is derived from an EMBL/GenBank/DDBJ whole genome shotgun (WGS) entry which is preliminary data.</text>
</comment>
<protein>
    <submittedName>
        <fullName evidence="1">Uncharacterized protein</fullName>
    </submittedName>
</protein>
<accession>A0ACC1CXP3</accession>
<name>A0ACC1CXP3_9NEOP</name>
<keyword evidence="2" id="KW-1185">Reference proteome</keyword>
<gene>
    <name evidence="1" type="ORF">K1T71_008509</name>
</gene>
<dbReference type="Proteomes" id="UP000824533">
    <property type="component" value="Linkage Group LG14"/>
</dbReference>
<sequence>MKDECRICLTNPGTVSVFDVQDNVQYCAKILLCTNIVIAEDDGFPDKLCSECTSELNISYLFTQKCLASDKKLRALGTLINDNQMKELKEEDIKKEVDDVSPIEFSLDDYLNEDYEIKPLKRIKRSKKSKSEPVCNVCGYKAACKSALNRHVVKHTKVKDFSCSSCDKQYSCKESLQHHQELRHGQVFRKNRKWKKIDKRSQRHKAYPMQCTECGRLVASRSAMESHMRTHTGERPFECNHCDAKFVTKGSLKKHLDLHACFEFTNIGLPPVFAMGESLLKEDPLSRIQREIIEVTEREREFKEGHFRINRLMSESVIDINQQNGHMNGDAEHKPQKTLNRAVSTSQLMGPIAPSPPVAPTLLNTNGYTRRFTPQTGTKGIMQRFIANKGKLPGPAPGATTPTTTLAPPLVFPTTPIVQPVVSPPIITRTPEGKPMRKGYVPVEEKIQKELQEMKDREHELKKMRKKQKPFDLELSDSEISSESEDEEIPMPGKLKPTKSIGELYEALNEDLRSPSPRNSSGHDSLGSLKPAKSLAELCELGPGQEYLAPSSTRLIAQWESLIQQKQEAGAA</sequence>
<organism evidence="1 2">
    <name type="scientific">Dendrolimus kikuchii</name>
    <dbReference type="NCBI Taxonomy" id="765133"/>
    <lineage>
        <taxon>Eukaryota</taxon>
        <taxon>Metazoa</taxon>
        <taxon>Ecdysozoa</taxon>
        <taxon>Arthropoda</taxon>
        <taxon>Hexapoda</taxon>
        <taxon>Insecta</taxon>
        <taxon>Pterygota</taxon>
        <taxon>Neoptera</taxon>
        <taxon>Endopterygota</taxon>
        <taxon>Lepidoptera</taxon>
        <taxon>Glossata</taxon>
        <taxon>Ditrysia</taxon>
        <taxon>Bombycoidea</taxon>
        <taxon>Lasiocampidae</taxon>
        <taxon>Dendrolimus</taxon>
    </lineage>
</organism>